<dbReference type="Proteomes" id="UP000887565">
    <property type="component" value="Unplaced"/>
</dbReference>
<sequence length="195" mass="22193">MYFNSSTNQAIVDPAIVLLCPARIPLFHCASFHPSVQDKIKNIDNLCMATALVIAKAGIDNHPQLGRPKILHLFLHDHHFDIITKVPAFLGKAHYCDICNKGYNNEEDHHCIKQGCLGCHSKDPCPFKHWVYCSDCNSWHGCPTCIPKRFHTIADGRKVEEALQYTIECKKFLEGKGYTLTEKWECELRKELKTG</sequence>
<accession>A0A915IJI4</accession>
<reference evidence="2" key="1">
    <citation type="submission" date="2022-11" db="UniProtKB">
        <authorList>
            <consortium name="WormBaseParasite"/>
        </authorList>
    </citation>
    <scope>IDENTIFICATION</scope>
</reference>
<proteinExistence type="predicted"/>
<protein>
    <submittedName>
        <fullName evidence="2">Uncharacterized protein</fullName>
    </submittedName>
</protein>
<dbReference type="WBParaSite" id="nRc.2.0.1.t14019-RA">
    <property type="protein sequence ID" value="nRc.2.0.1.t14019-RA"/>
    <property type="gene ID" value="nRc.2.0.1.g14019"/>
</dbReference>
<keyword evidence="1" id="KW-1185">Reference proteome</keyword>
<evidence type="ECO:0000313" key="2">
    <source>
        <dbReference type="WBParaSite" id="nRc.2.0.1.t14019-RA"/>
    </source>
</evidence>
<organism evidence="1 2">
    <name type="scientific">Romanomermis culicivorax</name>
    <name type="common">Nematode worm</name>
    <dbReference type="NCBI Taxonomy" id="13658"/>
    <lineage>
        <taxon>Eukaryota</taxon>
        <taxon>Metazoa</taxon>
        <taxon>Ecdysozoa</taxon>
        <taxon>Nematoda</taxon>
        <taxon>Enoplea</taxon>
        <taxon>Dorylaimia</taxon>
        <taxon>Mermithida</taxon>
        <taxon>Mermithoidea</taxon>
        <taxon>Mermithidae</taxon>
        <taxon>Romanomermis</taxon>
    </lineage>
</organism>
<name>A0A915IJI4_ROMCU</name>
<evidence type="ECO:0000313" key="1">
    <source>
        <dbReference type="Proteomes" id="UP000887565"/>
    </source>
</evidence>
<dbReference type="AlphaFoldDB" id="A0A915IJI4"/>